<dbReference type="GO" id="GO:0005886">
    <property type="term" value="C:plasma membrane"/>
    <property type="evidence" value="ECO:0007669"/>
    <property type="project" value="TreeGrafter"/>
</dbReference>
<keyword evidence="8" id="KW-0472">Membrane</keyword>
<dbReference type="PANTHER" id="PTHR45453">
    <property type="entry name" value="PHOSPHATE REGULON SENSOR PROTEIN PHOR"/>
    <property type="match status" value="1"/>
</dbReference>
<dbReference type="CDD" id="cd00075">
    <property type="entry name" value="HATPase"/>
    <property type="match status" value="1"/>
</dbReference>
<organism evidence="10 11">
    <name type="scientific">Clostridium scindens (strain JCM 10418 / VPI 12708)</name>
    <dbReference type="NCBI Taxonomy" id="29347"/>
    <lineage>
        <taxon>Bacteria</taxon>
        <taxon>Bacillati</taxon>
        <taxon>Bacillota</taxon>
        <taxon>Clostridia</taxon>
        <taxon>Lachnospirales</taxon>
        <taxon>Lachnospiraceae</taxon>
    </lineage>
</organism>
<dbReference type="GO" id="GO:0016036">
    <property type="term" value="P:cellular response to phosphate starvation"/>
    <property type="evidence" value="ECO:0007669"/>
    <property type="project" value="TreeGrafter"/>
</dbReference>
<dbReference type="RefSeq" id="WP_154323340.1">
    <property type="nucleotide sequence ID" value="NZ_CAJLHJ010000006.1"/>
</dbReference>
<evidence type="ECO:0000313" key="11">
    <source>
        <dbReference type="Proteomes" id="UP000462363"/>
    </source>
</evidence>
<dbReference type="Proteomes" id="UP000462363">
    <property type="component" value="Unassembled WGS sequence"/>
</dbReference>
<name>A0A844F199_CLOSV</name>
<comment type="catalytic activity">
    <reaction evidence="1">
        <text>ATP + protein L-histidine = ADP + protein N-phospho-L-histidine.</text>
        <dbReference type="EC" id="2.7.13.3"/>
    </reaction>
</comment>
<keyword evidence="8" id="KW-0812">Transmembrane</keyword>
<keyword evidence="8" id="KW-1133">Transmembrane helix</keyword>
<evidence type="ECO:0000256" key="5">
    <source>
        <dbReference type="ARBA" id="ARBA00022679"/>
    </source>
</evidence>
<dbReference type="Gene3D" id="3.30.565.10">
    <property type="entry name" value="Histidine kinase-like ATPase, C-terminal domain"/>
    <property type="match status" value="1"/>
</dbReference>
<evidence type="ECO:0000259" key="9">
    <source>
        <dbReference type="PROSITE" id="PS50109"/>
    </source>
</evidence>
<dbReference type="EC" id="2.7.13.3" evidence="3"/>
<dbReference type="GO" id="GO:0004721">
    <property type="term" value="F:phosphoprotein phosphatase activity"/>
    <property type="evidence" value="ECO:0007669"/>
    <property type="project" value="TreeGrafter"/>
</dbReference>
<dbReference type="InterPro" id="IPR004358">
    <property type="entry name" value="Sig_transdc_His_kin-like_C"/>
</dbReference>
<dbReference type="PRINTS" id="PR00344">
    <property type="entry name" value="BCTRLSENSOR"/>
</dbReference>
<dbReference type="SUPFAM" id="SSF47384">
    <property type="entry name" value="Homodimeric domain of signal transducing histidine kinase"/>
    <property type="match status" value="1"/>
</dbReference>
<reference evidence="10 11" key="1">
    <citation type="submission" date="2019-08" db="EMBL/GenBank/DDBJ databases">
        <title>In-depth cultivation of the pig gut microbiome towards novel bacterial diversity and tailored functional studies.</title>
        <authorList>
            <person name="Wylensek D."/>
            <person name="Hitch T.C.A."/>
            <person name="Clavel T."/>
        </authorList>
    </citation>
    <scope>NUCLEOTIDE SEQUENCE [LARGE SCALE GENOMIC DNA]</scope>
    <source>
        <strain evidence="10 11">BL-389-WT-3D</strain>
    </source>
</reference>
<dbReference type="SMART" id="SM00388">
    <property type="entry name" value="HisKA"/>
    <property type="match status" value="1"/>
</dbReference>
<dbReference type="Gene3D" id="1.10.287.130">
    <property type="match status" value="1"/>
</dbReference>
<dbReference type="InterPro" id="IPR050351">
    <property type="entry name" value="BphY/WalK/GraS-like"/>
</dbReference>
<dbReference type="GO" id="GO:0000155">
    <property type="term" value="F:phosphorelay sensor kinase activity"/>
    <property type="evidence" value="ECO:0007669"/>
    <property type="project" value="InterPro"/>
</dbReference>
<dbReference type="InterPro" id="IPR005467">
    <property type="entry name" value="His_kinase_dom"/>
</dbReference>
<evidence type="ECO:0000256" key="6">
    <source>
        <dbReference type="ARBA" id="ARBA00022777"/>
    </source>
</evidence>
<evidence type="ECO:0000256" key="8">
    <source>
        <dbReference type="SAM" id="Phobius"/>
    </source>
</evidence>
<dbReference type="PROSITE" id="PS50109">
    <property type="entry name" value="HIS_KIN"/>
    <property type="match status" value="1"/>
</dbReference>
<evidence type="ECO:0000256" key="4">
    <source>
        <dbReference type="ARBA" id="ARBA00022553"/>
    </source>
</evidence>
<gene>
    <name evidence="10" type="ORF">FYJ37_00465</name>
</gene>
<evidence type="ECO:0000256" key="7">
    <source>
        <dbReference type="ARBA" id="ARBA00023012"/>
    </source>
</evidence>
<dbReference type="InterPro" id="IPR003661">
    <property type="entry name" value="HisK_dim/P_dom"/>
</dbReference>
<protein>
    <recommendedName>
        <fullName evidence="3">histidine kinase</fullName>
        <ecNumber evidence="3">2.7.13.3</ecNumber>
    </recommendedName>
</protein>
<comment type="subcellular location">
    <subcellularLocation>
        <location evidence="2">Membrane</location>
    </subcellularLocation>
</comment>
<proteinExistence type="predicted"/>
<dbReference type="PANTHER" id="PTHR45453:SF1">
    <property type="entry name" value="PHOSPHATE REGULON SENSOR PROTEIN PHOR"/>
    <property type="match status" value="1"/>
</dbReference>
<dbReference type="InterPro" id="IPR036097">
    <property type="entry name" value="HisK_dim/P_sf"/>
</dbReference>
<feature type="transmembrane region" description="Helical" evidence="8">
    <location>
        <begin position="107"/>
        <end position="129"/>
    </location>
</feature>
<evidence type="ECO:0000256" key="3">
    <source>
        <dbReference type="ARBA" id="ARBA00012438"/>
    </source>
</evidence>
<dbReference type="InterPro" id="IPR003594">
    <property type="entry name" value="HATPase_dom"/>
</dbReference>
<keyword evidence="6 10" id="KW-0418">Kinase</keyword>
<dbReference type="Pfam" id="PF00512">
    <property type="entry name" value="HisKA"/>
    <property type="match status" value="1"/>
</dbReference>
<keyword evidence="5" id="KW-0808">Transferase</keyword>
<keyword evidence="4" id="KW-0597">Phosphoprotein</keyword>
<sequence length="409" mass="45841">MTIFRDKHLKGYLLFIIVYSALMIGVVICFCQSQVSVTKSMYLEHDTAVVSSLLEQGVSEEIIATAISNTTTDKDGIELLSKIGISANTLSSLLPFLSQFQSHTFRILLTGTMVLIFLLCAGTLFFLWVRNRLYLQAQNIVSCYINGDYFNHLSQNSEGEIYRLFSSVEQLATMLQSKTEAECKTKEFLKNTISDISHQLKTPLAALTMYQEIIESEPDNAETVKEFSKKIDTALKRIEQLIQSMLKITRLDTGNISFEKKLCRVSEVIKTALNELTTRAQNEDKQIVIEGNLEQSIWCDMDWTSEAIGNLVKNALDHTMAGGIIRISWENTPNMLRLCISDNGSGIAPEDIHHIFKRFYRSKHSLDTQGIGLGLPLAKSIVEGQDGLVSVQSTLHEGTTFTLSFLTKP</sequence>
<dbReference type="EMBL" id="VUMB01000001">
    <property type="protein sequence ID" value="MSS38862.1"/>
    <property type="molecule type" value="Genomic_DNA"/>
</dbReference>
<dbReference type="Pfam" id="PF02518">
    <property type="entry name" value="HATPase_c"/>
    <property type="match status" value="1"/>
</dbReference>
<evidence type="ECO:0000313" key="10">
    <source>
        <dbReference type="EMBL" id="MSS38862.1"/>
    </source>
</evidence>
<dbReference type="SMART" id="SM00387">
    <property type="entry name" value="HATPase_c"/>
    <property type="match status" value="1"/>
</dbReference>
<dbReference type="CDD" id="cd00082">
    <property type="entry name" value="HisKA"/>
    <property type="match status" value="1"/>
</dbReference>
<keyword evidence="7" id="KW-0902">Two-component regulatory system</keyword>
<dbReference type="InterPro" id="IPR036890">
    <property type="entry name" value="HATPase_C_sf"/>
</dbReference>
<comment type="caution">
    <text evidence="10">The sequence shown here is derived from an EMBL/GenBank/DDBJ whole genome shotgun (WGS) entry which is preliminary data.</text>
</comment>
<accession>A0A844F199</accession>
<evidence type="ECO:0000256" key="1">
    <source>
        <dbReference type="ARBA" id="ARBA00000085"/>
    </source>
</evidence>
<evidence type="ECO:0000256" key="2">
    <source>
        <dbReference type="ARBA" id="ARBA00004370"/>
    </source>
</evidence>
<dbReference type="AlphaFoldDB" id="A0A844F199"/>
<feature type="domain" description="Histidine kinase" evidence="9">
    <location>
        <begin position="195"/>
        <end position="409"/>
    </location>
</feature>
<feature type="transmembrane region" description="Helical" evidence="8">
    <location>
        <begin position="12"/>
        <end position="35"/>
    </location>
</feature>
<dbReference type="SUPFAM" id="SSF55874">
    <property type="entry name" value="ATPase domain of HSP90 chaperone/DNA topoisomerase II/histidine kinase"/>
    <property type="match status" value="1"/>
</dbReference>